<dbReference type="RefSeq" id="WP_064274755.1">
    <property type="nucleotide sequence ID" value="NZ_LUTU01000008.1"/>
</dbReference>
<evidence type="ECO:0000313" key="3">
    <source>
        <dbReference type="Proteomes" id="UP000077786"/>
    </source>
</evidence>
<comment type="caution">
    <text evidence="2">The sequence shown here is derived from an EMBL/GenBank/DDBJ whole genome shotgun (WGS) entry which is preliminary data.</text>
</comment>
<reference evidence="2 3" key="1">
    <citation type="submission" date="2016-03" db="EMBL/GenBank/DDBJ databases">
        <title>Draft genome sequence of Gluconobacter cerinus strain CECT 9110.</title>
        <authorList>
            <person name="Sainz F."/>
            <person name="Mas A."/>
            <person name="Torija M.J."/>
        </authorList>
    </citation>
    <scope>NUCLEOTIDE SEQUENCE [LARGE SCALE GENOMIC DNA]</scope>
    <source>
        <strain evidence="2 3">CECT 9110</strain>
    </source>
</reference>
<sequence length="250" mass="28254">MKNYVINLASRPDRLAQFNAINAPFLDQITVFPATDKNDVSKQACIDAGIVLNDADYDDTALAVAMSHLRLWQLCRDIGEPIMVMEDDVHLSPDFWEDREQALTTNPDYDFLALGFNTDWPLEVAFVPGSMKATIIFDEEQPKFLKGRAFCYPQLSAFAGCCCYVITPACAKFFMENIFPIKDGYYPLRYFTSPICREFTRIRWTNVGIDVAISMVLQDVRSYVCLPPIAIPGNDWSSSSFERGGHLISL</sequence>
<evidence type="ECO:0000313" key="2">
    <source>
        <dbReference type="EMBL" id="OAJ67483.1"/>
    </source>
</evidence>
<dbReference type="GO" id="GO:0016740">
    <property type="term" value="F:transferase activity"/>
    <property type="evidence" value="ECO:0007669"/>
    <property type="project" value="UniProtKB-KW"/>
</dbReference>
<gene>
    <name evidence="2" type="ORF">A0123_02085</name>
</gene>
<protein>
    <submittedName>
        <fullName evidence="2">Glycosyltransferase family 25 (LPS biosynthesis protein)</fullName>
    </submittedName>
</protein>
<dbReference type="InterPro" id="IPR002654">
    <property type="entry name" value="Glyco_trans_25"/>
</dbReference>
<dbReference type="CDD" id="cd06532">
    <property type="entry name" value="Glyco_transf_25"/>
    <property type="match status" value="1"/>
</dbReference>
<accession>A0A1B6VJT5</accession>
<dbReference type="AlphaFoldDB" id="A0A1B6VJT5"/>
<keyword evidence="2" id="KW-0808">Transferase</keyword>
<evidence type="ECO:0000259" key="1">
    <source>
        <dbReference type="Pfam" id="PF01755"/>
    </source>
</evidence>
<dbReference type="EMBL" id="LUTU01000008">
    <property type="protein sequence ID" value="OAJ67483.1"/>
    <property type="molecule type" value="Genomic_DNA"/>
</dbReference>
<dbReference type="PATRIC" id="fig|38307.3.peg.2155"/>
<dbReference type="Proteomes" id="UP000077786">
    <property type="component" value="Unassembled WGS sequence"/>
</dbReference>
<organism evidence="2 3">
    <name type="scientific">Gluconobacter cerinus</name>
    <dbReference type="NCBI Taxonomy" id="38307"/>
    <lineage>
        <taxon>Bacteria</taxon>
        <taxon>Pseudomonadati</taxon>
        <taxon>Pseudomonadota</taxon>
        <taxon>Alphaproteobacteria</taxon>
        <taxon>Acetobacterales</taxon>
        <taxon>Acetobacteraceae</taxon>
        <taxon>Gluconobacter</taxon>
    </lineage>
</organism>
<name>A0A1B6VJT5_9PROT</name>
<dbReference type="Pfam" id="PF01755">
    <property type="entry name" value="Glyco_transf_25"/>
    <property type="match status" value="1"/>
</dbReference>
<dbReference type="OrthoDB" id="259382at2"/>
<feature type="domain" description="Glycosyl transferase family 25" evidence="1">
    <location>
        <begin position="2"/>
        <end position="180"/>
    </location>
</feature>
<proteinExistence type="predicted"/>